<geneLocation type="plasmid" evidence="1 2">
    <name>lp36</name>
</geneLocation>
<protein>
    <recommendedName>
        <fullName evidence="3">Partition protein</fullName>
    </recommendedName>
</protein>
<reference evidence="1 2" key="1">
    <citation type="journal article" date="2016" name="PLoS ONE">
        <title>Whole Genome Sequence and Comparative Genomics of the Novel Lyme Borreliosis Causing Pathogen, Borrelia mayonii.</title>
        <authorList>
            <person name="Kingry L.C."/>
            <person name="Batra D."/>
            <person name="Replogle A."/>
            <person name="Rowe L.A."/>
            <person name="Pritt B.S."/>
            <person name="Petersen J.M."/>
        </authorList>
    </citation>
    <scope>NUCLEOTIDE SEQUENCE [LARGE SCALE GENOMIC DNA]</scope>
    <source>
        <strain evidence="1 2">MN14-1420</strain>
    </source>
</reference>
<evidence type="ECO:0000313" key="2">
    <source>
        <dbReference type="Proteomes" id="UP000185516"/>
    </source>
</evidence>
<sequence>MSSSLLEKLRNEKNNIEKRIIFNKIEEINSRKIYCTKIFKHLVGFKITNKGERLRLTFQEFNNNGYFLFFNLFPLREDDKFLEIKYRHDRLDKPFFLKKENNKTYAIKKLYYIEFAFKNGSIKAYVQSLRTLLRKNKENTNYYQFNLSHLKKMEKKVYEFYDKKVKDGGIINKWIKKNQL</sequence>
<evidence type="ECO:0008006" key="3">
    <source>
        <dbReference type="Google" id="ProtNLM"/>
    </source>
</evidence>
<dbReference type="KEGG" id="bmay:A7X70_05850"/>
<dbReference type="Pfam" id="PF02890">
    <property type="entry name" value="DUF226"/>
    <property type="match status" value="1"/>
</dbReference>
<keyword evidence="1" id="KW-0614">Plasmid</keyword>
<dbReference type="AlphaFoldDB" id="A0AAC9PJW2"/>
<dbReference type="InterPro" id="IPR004180">
    <property type="entry name" value="DUF226_BOR_spp"/>
</dbReference>
<proteinExistence type="predicted"/>
<dbReference type="Proteomes" id="UP000185516">
    <property type="component" value="Plasmid lp36"/>
</dbReference>
<evidence type="ECO:0000313" key="1">
    <source>
        <dbReference type="EMBL" id="APT00434.1"/>
    </source>
</evidence>
<gene>
    <name evidence="1" type="ORF">Bmayo_04630</name>
</gene>
<dbReference type="EMBL" id="CP015793">
    <property type="protein sequence ID" value="APT00434.1"/>
    <property type="molecule type" value="Genomic_DNA"/>
</dbReference>
<name>A0AAC9PJW2_9SPIR</name>
<keyword evidence="2" id="KW-1185">Reference proteome</keyword>
<accession>A0AAC9PJW2</accession>
<dbReference type="RefSeq" id="WP_075552734.1">
    <property type="nucleotide sequence ID" value="NZ_CP015793.1"/>
</dbReference>
<organism evidence="1 2">
    <name type="scientific">Borreliella mayonii</name>
    <dbReference type="NCBI Taxonomy" id="1674146"/>
    <lineage>
        <taxon>Bacteria</taxon>
        <taxon>Pseudomonadati</taxon>
        <taxon>Spirochaetota</taxon>
        <taxon>Spirochaetia</taxon>
        <taxon>Spirochaetales</taxon>
        <taxon>Borreliaceae</taxon>
        <taxon>Borreliella</taxon>
    </lineage>
</organism>